<keyword evidence="2" id="KW-0472">Membrane</keyword>
<dbReference type="Proteomes" id="UP000289455">
    <property type="component" value="Unassembled WGS sequence"/>
</dbReference>
<evidence type="ECO:0000256" key="3">
    <source>
        <dbReference type="SAM" id="Coils"/>
    </source>
</evidence>
<sequence length="478" mass="54155">MMKMHKISILIGVIILLLVVDSCQIPQISLKTEHKSAPSSYVDSADTTNMVAQNWRTYFKDPALVALIDTALTNNQELQIVWQEIQMTNNEVKARQGAYKPFVHAGANLGLDKVGRYTSQGSSDANNEVVTGKQLPDPMANYALGLNASWELDIWKKLRNSTKSAVFKYLSTVEGKNFLVTHLVSEIANSYYELLALDNQLAILNQTIDLYQNSLEIVKLEKQFARVSELAVRRFEAEVLKNKSRQYDIKQQITETENRIHFLVGQFPHRIRRNSENFTDIKLQSIQAGIPAQLLSNRPDIKQAEQALMAAELDVKVARAEFYPTLMISAGLGYRAFNTKYLLQTPESLMFNLGGELIAPLVNRRAIKANYFSANARQIQAVYHYEQSILKAHLEVVNQLNNLENLRNSFDLKKKQVTALTESIDIASTLFKSARADYMEVLLTQRDALESKMEMVETQKRQLTAMVNIYQALGGGWR</sequence>
<keyword evidence="2" id="KW-0564">Palmitate</keyword>
<dbReference type="OrthoDB" id="9770517at2"/>
<protein>
    <submittedName>
        <fullName evidence="4">Efflux transporter outer membrane subunit</fullName>
    </submittedName>
</protein>
<dbReference type="GO" id="GO:0015562">
    <property type="term" value="F:efflux transmembrane transporter activity"/>
    <property type="evidence" value="ECO:0007669"/>
    <property type="project" value="InterPro"/>
</dbReference>
<gene>
    <name evidence="4" type="ORF">ESB04_01765</name>
</gene>
<keyword evidence="2" id="KW-1134">Transmembrane beta strand</keyword>
<keyword evidence="2" id="KW-0449">Lipoprotein</keyword>
<dbReference type="AlphaFoldDB" id="A0A4V1M5S2"/>
<feature type="coiled-coil region" evidence="3">
    <location>
        <begin position="439"/>
        <end position="466"/>
    </location>
</feature>
<dbReference type="EMBL" id="SDHY01000001">
    <property type="protein sequence ID" value="RXK52402.1"/>
    <property type="molecule type" value="Genomic_DNA"/>
</dbReference>
<dbReference type="PANTHER" id="PTHR30203">
    <property type="entry name" value="OUTER MEMBRANE CATION EFFLUX PROTEIN"/>
    <property type="match status" value="1"/>
</dbReference>
<dbReference type="Gene3D" id="2.20.200.10">
    <property type="entry name" value="Outer membrane efflux proteins (OEP)"/>
    <property type="match status" value="1"/>
</dbReference>
<keyword evidence="2" id="KW-0812">Transmembrane</keyword>
<accession>A0A4V1M5S2</accession>
<name>A0A4V1M5S2_9BACT</name>
<reference evidence="4 5" key="1">
    <citation type="submission" date="2019-01" db="EMBL/GenBank/DDBJ databases">
        <title>Cytophagaceae bacterium strain CAR-16.</title>
        <authorList>
            <person name="Chen W.-M."/>
        </authorList>
    </citation>
    <scope>NUCLEOTIDE SEQUENCE [LARGE SCALE GENOMIC DNA]</scope>
    <source>
        <strain evidence="4 5">CAR-16</strain>
    </source>
</reference>
<evidence type="ECO:0000313" key="5">
    <source>
        <dbReference type="Proteomes" id="UP000289455"/>
    </source>
</evidence>
<dbReference type="Gene3D" id="1.20.1600.10">
    <property type="entry name" value="Outer membrane efflux proteins (OEP)"/>
    <property type="match status" value="1"/>
</dbReference>
<comment type="subcellular location">
    <subcellularLocation>
        <location evidence="2">Cell membrane</location>
        <topology evidence="2">Lipid-anchor</topology>
    </subcellularLocation>
</comment>
<dbReference type="InterPro" id="IPR010131">
    <property type="entry name" value="MdtP/NodT-like"/>
</dbReference>
<organism evidence="4 5">
    <name type="scientific">Aquirufa rosea</name>
    <dbReference type="NCBI Taxonomy" id="2509241"/>
    <lineage>
        <taxon>Bacteria</taxon>
        <taxon>Pseudomonadati</taxon>
        <taxon>Bacteroidota</taxon>
        <taxon>Cytophagia</taxon>
        <taxon>Cytophagales</taxon>
        <taxon>Flectobacillaceae</taxon>
        <taxon>Aquirufa</taxon>
    </lineage>
</organism>
<dbReference type="GO" id="GO:0005886">
    <property type="term" value="C:plasma membrane"/>
    <property type="evidence" value="ECO:0007669"/>
    <property type="project" value="UniProtKB-SubCell"/>
</dbReference>
<dbReference type="PANTHER" id="PTHR30203:SF30">
    <property type="entry name" value="OUTER MEMBRANE PROTEIN-RELATED"/>
    <property type="match status" value="1"/>
</dbReference>
<keyword evidence="3" id="KW-0175">Coiled coil</keyword>
<evidence type="ECO:0000256" key="2">
    <source>
        <dbReference type="RuleBase" id="RU362097"/>
    </source>
</evidence>
<dbReference type="NCBIfam" id="TIGR01845">
    <property type="entry name" value="outer_NodT"/>
    <property type="match status" value="1"/>
</dbReference>
<proteinExistence type="inferred from homology"/>
<dbReference type="Pfam" id="PF02321">
    <property type="entry name" value="OEP"/>
    <property type="match status" value="2"/>
</dbReference>
<comment type="similarity">
    <text evidence="1 2">Belongs to the outer membrane factor (OMF) (TC 1.B.17) family.</text>
</comment>
<evidence type="ECO:0000313" key="4">
    <source>
        <dbReference type="EMBL" id="RXK52402.1"/>
    </source>
</evidence>
<dbReference type="InterPro" id="IPR003423">
    <property type="entry name" value="OMP_efflux"/>
</dbReference>
<keyword evidence="5" id="KW-1185">Reference proteome</keyword>
<dbReference type="SUPFAM" id="SSF56954">
    <property type="entry name" value="Outer membrane efflux proteins (OEP)"/>
    <property type="match status" value="1"/>
</dbReference>
<evidence type="ECO:0000256" key="1">
    <source>
        <dbReference type="ARBA" id="ARBA00007613"/>
    </source>
</evidence>
<comment type="caution">
    <text evidence="4">The sequence shown here is derived from an EMBL/GenBank/DDBJ whole genome shotgun (WGS) entry which is preliminary data.</text>
</comment>